<dbReference type="HOGENOM" id="CLU_2920458_0_0_10"/>
<evidence type="ECO:0000256" key="1">
    <source>
        <dbReference type="SAM" id="MobiDB-lite"/>
    </source>
</evidence>
<protein>
    <submittedName>
        <fullName evidence="2">Uncharacterized protein</fullName>
    </submittedName>
</protein>
<evidence type="ECO:0000313" key="2">
    <source>
        <dbReference type="EMBL" id="ADB37727.1"/>
    </source>
</evidence>
<accession>D2QPZ4</accession>
<name>D2QPZ4_SPILD</name>
<dbReference type="STRING" id="504472.Slin_1681"/>
<sequence length="61" mass="6878">MDTLPALPLPSARTVTTTSRPSTYSPQKDRLMPNSELLIMTRNVVQAQQELIQVLQKQEPD</sequence>
<reference evidence="2 3" key="1">
    <citation type="journal article" date="2010" name="Stand. Genomic Sci.">
        <title>Complete genome sequence of Spirosoma linguale type strain (1).</title>
        <authorList>
            <person name="Lail K."/>
            <person name="Sikorski J."/>
            <person name="Saunders E."/>
            <person name="Lapidus A."/>
            <person name="Glavina Del Rio T."/>
            <person name="Copeland A."/>
            <person name="Tice H."/>
            <person name="Cheng J.-F."/>
            <person name="Lucas S."/>
            <person name="Nolan M."/>
            <person name="Bruce D."/>
            <person name="Goodwin L."/>
            <person name="Pitluck S."/>
            <person name="Ivanova N."/>
            <person name="Mavromatis K."/>
            <person name="Ovchinnikova G."/>
            <person name="Pati A."/>
            <person name="Chen A."/>
            <person name="Palaniappan K."/>
            <person name="Land M."/>
            <person name="Hauser L."/>
            <person name="Chang Y.-J."/>
            <person name="Jeffries C.D."/>
            <person name="Chain P."/>
            <person name="Brettin T."/>
            <person name="Detter J.C."/>
            <person name="Schuetze A."/>
            <person name="Rohde M."/>
            <person name="Tindall B.J."/>
            <person name="Goeker M."/>
            <person name="Bristow J."/>
            <person name="Eisen J.A."/>
            <person name="Markowitz V."/>
            <person name="Hugenholtz P."/>
            <person name="Kyrpides N.C."/>
            <person name="Klenk H.-P."/>
            <person name="Chen F."/>
        </authorList>
    </citation>
    <scope>NUCLEOTIDE SEQUENCE [LARGE SCALE GENOMIC DNA]</scope>
    <source>
        <strain evidence="3">ATCC 33905 / DSM 74 / LMG 10896 / Claus 1</strain>
    </source>
</reference>
<feature type="compositionally biased region" description="Polar residues" evidence="1">
    <location>
        <begin position="13"/>
        <end position="26"/>
    </location>
</feature>
<dbReference type="Proteomes" id="UP000002028">
    <property type="component" value="Chromosome"/>
</dbReference>
<proteinExistence type="predicted"/>
<dbReference type="KEGG" id="sli:Slin_1681"/>
<keyword evidence="3" id="KW-1185">Reference proteome</keyword>
<evidence type="ECO:0000313" key="3">
    <source>
        <dbReference type="Proteomes" id="UP000002028"/>
    </source>
</evidence>
<organism evidence="2 3">
    <name type="scientific">Spirosoma linguale (strain ATCC 33905 / DSM 74 / LMG 10896 / Claus 1)</name>
    <dbReference type="NCBI Taxonomy" id="504472"/>
    <lineage>
        <taxon>Bacteria</taxon>
        <taxon>Pseudomonadati</taxon>
        <taxon>Bacteroidota</taxon>
        <taxon>Cytophagia</taxon>
        <taxon>Cytophagales</taxon>
        <taxon>Cytophagaceae</taxon>
        <taxon>Spirosoma</taxon>
    </lineage>
</organism>
<feature type="region of interest" description="Disordered" evidence="1">
    <location>
        <begin position="1"/>
        <end position="29"/>
    </location>
</feature>
<gene>
    <name evidence="2" type="ordered locus">Slin_1681</name>
</gene>
<dbReference type="EMBL" id="CP001769">
    <property type="protein sequence ID" value="ADB37727.1"/>
    <property type="molecule type" value="Genomic_DNA"/>
</dbReference>
<dbReference type="RefSeq" id="WP_012926278.1">
    <property type="nucleotide sequence ID" value="NC_013730.1"/>
</dbReference>
<dbReference type="AlphaFoldDB" id="D2QPZ4"/>